<comment type="similarity">
    <text evidence="2 12">Belongs to the amiloride-sensitive sodium channel (TC 1.A.6) family.</text>
</comment>
<evidence type="ECO:0000256" key="10">
    <source>
        <dbReference type="ARBA" id="ARBA00023201"/>
    </source>
</evidence>
<evidence type="ECO:0000256" key="11">
    <source>
        <dbReference type="ARBA" id="ARBA00023303"/>
    </source>
</evidence>
<keyword evidence="11 12" id="KW-0407">Ion channel</keyword>
<dbReference type="Proteomes" id="UP000015104">
    <property type="component" value="Unassembled WGS sequence"/>
</dbReference>
<evidence type="ECO:0000256" key="8">
    <source>
        <dbReference type="ARBA" id="ARBA00023065"/>
    </source>
</evidence>
<dbReference type="EMBL" id="CAEY01000432">
    <property type="status" value="NOT_ANNOTATED_CDS"/>
    <property type="molecule type" value="Genomic_DNA"/>
</dbReference>
<proteinExistence type="inferred from homology"/>
<keyword evidence="5 12" id="KW-0812">Transmembrane</keyword>
<keyword evidence="15" id="KW-1185">Reference proteome</keyword>
<evidence type="ECO:0000256" key="1">
    <source>
        <dbReference type="ARBA" id="ARBA00004141"/>
    </source>
</evidence>
<keyword evidence="4 12" id="KW-0894">Sodium channel</keyword>
<dbReference type="InterPro" id="IPR001873">
    <property type="entry name" value="ENaC"/>
</dbReference>
<dbReference type="HOGENOM" id="CLU_044404_0_0_1"/>
<evidence type="ECO:0000256" key="9">
    <source>
        <dbReference type="ARBA" id="ARBA00023136"/>
    </source>
</evidence>
<evidence type="ECO:0000256" key="6">
    <source>
        <dbReference type="ARBA" id="ARBA00022989"/>
    </source>
</evidence>
<dbReference type="Pfam" id="PF00858">
    <property type="entry name" value="ASC"/>
    <property type="match status" value="1"/>
</dbReference>
<evidence type="ECO:0000256" key="2">
    <source>
        <dbReference type="ARBA" id="ARBA00007193"/>
    </source>
</evidence>
<sequence>MFLLEKLLTLFCIIVCSYQLYLTTVDYLEYNVVTLLDIDFPDWFTAPDVTLCVQFIDAVNWTAWTIHHPDLLPDNCTIIDDDKENRSKHIRQCFTEMGKDDFEGFVERHFNVAKFYKIIIKAESLFIDITFYNKTGYFNGLQRNHEVFCTTRTYLRDPHVCYHVACRNGTNPSDYARFNRKRLIHAPNLGILYILDLHNEIFQFWDHVFVYIHSPLDLPRGPIHSYTFVKPKEKPSLFLISFVSMNDSLLEPPYATNCRNYHDDVEGTRSLMHKYEKCLNNQTLQLNPGFLMYQTMIENPQEVEANFSNRLRYKYKDKLNEIRTECGKLVEQPECKSLYFIPYIVGYERFLIVNENIPSIFTIFAPTNPDIKLVKSPAVLLETYVVNIGSILGIWFGFSMVNLLGSLGNHLLKLKNISNFAWYNILHLHEGRMKAVNLNGEQMDQKQNNVERPTIMYYRTYGLSSRFRAAIPESRSIIESRRSQSIRPGYFKETM</sequence>
<keyword evidence="3 12" id="KW-0813">Transport</keyword>
<reference evidence="15" key="1">
    <citation type="submission" date="2011-08" db="EMBL/GenBank/DDBJ databases">
        <authorList>
            <person name="Rombauts S."/>
        </authorList>
    </citation>
    <scope>NUCLEOTIDE SEQUENCE</scope>
    <source>
        <strain evidence="15">London</strain>
    </source>
</reference>
<feature type="chain" id="PRO_5004580532" evidence="13">
    <location>
        <begin position="20"/>
        <end position="495"/>
    </location>
</feature>
<feature type="signal peptide" evidence="13">
    <location>
        <begin position="1"/>
        <end position="19"/>
    </location>
</feature>
<dbReference type="GO" id="GO:0016020">
    <property type="term" value="C:membrane"/>
    <property type="evidence" value="ECO:0007669"/>
    <property type="project" value="UniProtKB-SubCell"/>
</dbReference>
<evidence type="ECO:0000256" key="13">
    <source>
        <dbReference type="SAM" id="SignalP"/>
    </source>
</evidence>
<evidence type="ECO:0000256" key="4">
    <source>
        <dbReference type="ARBA" id="ARBA00022461"/>
    </source>
</evidence>
<dbReference type="GO" id="GO:0005272">
    <property type="term" value="F:sodium channel activity"/>
    <property type="evidence" value="ECO:0007669"/>
    <property type="project" value="UniProtKB-KW"/>
</dbReference>
<evidence type="ECO:0000313" key="14">
    <source>
        <dbReference type="EnsemblMetazoa" id="tetur01g01040.1"/>
    </source>
</evidence>
<evidence type="ECO:0000256" key="3">
    <source>
        <dbReference type="ARBA" id="ARBA00022448"/>
    </source>
</evidence>
<keyword evidence="8 12" id="KW-0406">Ion transport</keyword>
<name>T1JPW5_TETUR</name>
<protein>
    <submittedName>
        <fullName evidence="14">Uncharacterized protein</fullName>
    </submittedName>
</protein>
<evidence type="ECO:0000256" key="12">
    <source>
        <dbReference type="RuleBase" id="RU000679"/>
    </source>
</evidence>
<dbReference type="AlphaFoldDB" id="T1JPW5"/>
<dbReference type="EnsemblMetazoa" id="tetur01g01040.1">
    <property type="protein sequence ID" value="tetur01g01040.1"/>
    <property type="gene ID" value="tetur01g01040"/>
</dbReference>
<keyword evidence="9" id="KW-0472">Membrane</keyword>
<keyword evidence="10 12" id="KW-0739">Sodium transport</keyword>
<keyword evidence="7" id="KW-0915">Sodium</keyword>
<accession>T1JPW5</accession>
<keyword evidence="13" id="KW-0732">Signal</keyword>
<evidence type="ECO:0000256" key="5">
    <source>
        <dbReference type="ARBA" id="ARBA00022692"/>
    </source>
</evidence>
<organism evidence="14 15">
    <name type="scientific">Tetranychus urticae</name>
    <name type="common">Two-spotted spider mite</name>
    <dbReference type="NCBI Taxonomy" id="32264"/>
    <lineage>
        <taxon>Eukaryota</taxon>
        <taxon>Metazoa</taxon>
        <taxon>Ecdysozoa</taxon>
        <taxon>Arthropoda</taxon>
        <taxon>Chelicerata</taxon>
        <taxon>Arachnida</taxon>
        <taxon>Acari</taxon>
        <taxon>Acariformes</taxon>
        <taxon>Trombidiformes</taxon>
        <taxon>Prostigmata</taxon>
        <taxon>Eleutherengona</taxon>
        <taxon>Raphignathae</taxon>
        <taxon>Tetranychoidea</taxon>
        <taxon>Tetranychidae</taxon>
        <taxon>Tetranychus</taxon>
    </lineage>
</organism>
<evidence type="ECO:0000256" key="7">
    <source>
        <dbReference type="ARBA" id="ARBA00023053"/>
    </source>
</evidence>
<keyword evidence="6" id="KW-1133">Transmembrane helix</keyword>
<reference evidence="14" key="2">
    <citation type="submission" date="2015-06" db="UniProtKB">
        <authorList>
            <consortium name="EnsemblMetazoa"/>
        </authorList>
    </citation>
    <scope>IDENTIFICATION</scope>
</reference>
<comment type="subcellular location">
    <subcellularLocation>
        <location evidence="1">Membrane</location>
        <topology evidence="1">Multi-pass membrane protein</topology>
    </subcellularLocation>
</comment>
<evidence type="ECO:0000313" key="15">
    <source>
        <dbReference type="Proteomes" id="UP000015104"/>
    </source>
</evidence>